<comment type="caution">
    <text evidence="1">The sequence shown here is derived from an EMBL/GenBank/DDBJ whole genome shotgun (WGS) entry which is preliminary data.</text>
</comment>
<gene>
    <name evidence="1" type="ORF">ENT17_01785</name>
</gene>
<dbReference type="Pfam" id="PF08859">
    <property type="entry name" value="DGC"/>
    <property type="match status" value="1"/>
</dbReference>
<evidence type="ECO:0008006" key="2">
    <source>
        <dbReference type="Google" id="ProtNLM"/>
    </source>
</evidence>
<dbReference type="AlphaFoldDB" id="A0A7C4Q1W3"/>
<accession>A0A7C4Q1W3</accession>
<name>A0A7C4Q1W3_9CHLR</name>
<dbReference type="EMBL" id="DSXR01000022">
    <property type="protein sequence ID" value="HGS86330.1"/>
    <property type="molecule type" value="Genomic_DNA"/>
</dbReference>
<dbReference type="InterPro" id="IPR014958">
    <property type="entry name" value="DGC"/>
</dbReference>
<protein>
    <recommendedName>
        <fullName evidence="2">Zinc-binding protein</fullName>
    </recommendedName>
</protein>
<proteinExistence type="predicted"/>
<sequence length="175" mass="18898">MVQPSDCAGRPSRCNPQSPVSRLITRISMDRLERSEPMITNEADHETSPKPRVGIFYCGGAMSSAGELTAIASFEVLKRLGPQQVGMGCVSALAAGIPKHFKTMQSLEKVLVIDGCPNSCVRKIIEKTGAKMDAYLNLGKDLGIKKIGPFKPMEFTAEDSEKAVQAILDKVESLS</sequence>
<organism evidence="1">
    <name type="scientific">Bellilinea caldifistulae</name>
    <dbReference type="NCBI Taxonomy" id="360411"/>
    <lineage>
        <taxon>Bacteria</taxon>
        <taxon>Bacillati</taxon>
        <taxon>Chloroflexota</taxon>
        <taxon>Anaerolineae</taxon>
        <taxon>Anaerolineales</taxon>
        <taxon>Anaerolineaceae</taxon>
        <taxon>Bellilinea</taxon>
    </lineage>
</organism>
<evidence type="ECO:0000313" key="1">
    <source>
        <dbReference type="EMBL" id="HGS86330.1"/>
    </source>
</evidence>
<reference evidence="1" key="1">
    <citation type="journal article" date="2020" name="mSystems">
        <title>Genome- and Community-Level Interaction Insights into Carbon Utilization and Element Cycling Functions of Hydrothermarchaeota in Hydrothermal Sediment.</title>
        <authorList>
            <person name="Zhou Z."/>
            <person name="Liu Y."/>
            <person name="Xu W."/>
            <person name="Pan J."/>
            <person name="Luo Z.H."/>
            <person name="Li M."/>
        </authorList>
    </citation>
    <scope>NUCLEOTIDE SEQUENCE [LARGE SCALE GENOMIC DNA]</scope>
    <source>
        <strain evidence="1">SpSt-556</strain>
    </source>
</reference>